<keyword evidence="2" id="KW-0472">Membrane</keyword>
<sequence length="612" mass="68307">MYCKECGKLLGTDDKFCSKCGTRVEEGEDAFVPAFKQTDAQAAKTEEVMIRRSVAPERFDWDLDGYPTDNKKTEDIDFNWDSVLEEKQRNLFARELAQSQQRAEAAEEAAEAPEKESEETAEPESVKTTGDEAVEPERLFAEMGTFEAQEPTRVMDRGAGKADGIDKFYTFNQKNAAFQALLDQEYERIQSGQDFVPSFIAEQEAETAREEQSKTTQESRHEEFDWTLPGDKAFTEAVTEKIEESKEELWWESDSVEPEAETEQEGTEVFPIEDQSQEDSYIGVELASTPEGYLELDQPQVVPQPEVETGFAEAETFHTDEVPTLEELAQEEGDAASQLPPSRTAEKKAEEDRSRLTFYDVFGADDDDDAAAEAPKKKGKVLKVIGIFLCIFIVLDLIAIGVLHFAPDSAAGKMIDNGYHQILGIFAGETQEEEPPQEPVPTASEIAQLIEAKKGLGTNIAVCEEDQNLLFEDGNDYGFEGFSNAYTFADKPWYTDDEGNSVTYGGEIIGTVVQFYSAWVDKINGKNEDVLDFVDETSALYSEIQELNESEDVSYGINKLAIGDIRAGGAGFYVYVSVVKVDSSTSEEFTEKQIVYMEPVNKTMQIVEIKTI</sequence>
<feature type="region of interest" description="Disordered" evidence="1">
    <location>
        <begin position="203"/>
        <end position="223"/>
    </location>
</feature>
<feature type="region of interest" description="Disordered" evidence="1">
    <location>
        <begin position="330"/>
        <end position="351"/>
    </location>
</feature>
<comment type="caution">
    <text evidence="4">The sequence shown here is derived from an EMBL/GenBank/DDBJ whole genome shotgun (WGS) entry which is preliminary data.</text>
</comment>
<feature type="transmembrane region" description="Helical" evidence="2">
    <location>
        <begin position="384"/>
        <end position="406"/>
    </location>
</feature>
<feature type="domain" description="Zinc-ribbon" evidence="3">
    <location>
        <begin position="2"/>
        <end position="23"/>
    </location>
</feature>
<feature type="region of interest" description="Disordered" evidence="1">
    <location>
        <begin position="246"/>
        <end position="268"/>
    </location>
</feature>
<dbReference type="RefSeq" id="WP_160202535.1">
    <property type="nucleotide sequence ID" value="NZ_QXWK01000021.1"/>
</dbReference>
<proteinExistence type="predicted"/>
<feature type="compositionally biased region" description="Basic and acidic residues" evidence="1">
    <location>
        <begin position="206"/>
        <end position="223"/>
    </location>
</feature>
<feature type="compositionally biased region" description="Acidic residues" evidence="1">
    <location>
        <begin position="106"/>
        <end position="122"/>
    </location>
</feature>
<evidence type="ECO:0000313" key="4">
    <source>
        <dbReference type="EMBL" id="NBH62248.1"/>
    </source>
</evidence>
<keyword evidence="2" id="KW-0812">Transmembrane</keyword>
<evidence type="ECO:0000256" key="2">
    <source>
        <dbReference type="SAM" id="Phobius"/>
    </source>
</evidence>
<feature type="region of interest" description="Disordered" evidence="1">
    <location>
        <begin position="96"/>
        <end position="133"/>
    </location>
</feature>
<dbReference type="EMBL" id="QXWK01000021">
    <property type="protein sequence ID" value="NBH62248.1"/>
    <property type="molecule type" value="Genomic_DNA"/>
</dbReference>
<dbReference type="InterPro" id="IPR026870">
    <property type="entry name" value="Zinc_ribbon_dom"/>
</dbReference>
<accession>A0A845QQD8</accession>
<evidence type="ECO:0000259" key="3">
    <source>
        <dbReference type="Pfam" id="PF13240"/>
    </source>
</evidence>
<keyword evidence="5" id="KW-1185">Reference proteome</keyword>
<evidence type="ECO:0000256" key="1">
    <source>
        <dbReference type="SAM" id="MobiDB-lite"/>
    </source>
</evidence>
<name>A0A845QQD8_9FIRM</name>
<feature type="compositionally biased region" description="Acidic residues" evidence="1">
    <location>
        <begin position="250"/>
        <end position="266"/>
    </location>
</feature>
<reference evidence="4 5" key="1">
    <citation type="submission" date="2018-08" db="EMBL/GenBank/DDBJ databases">
        <title>Murine metabolic-syndrome-specific gut microbial biobank.</title>
        <authorList>
            <person name="Liu C."/>
        </authorList>
    </citation>
    <scope>NUCLEOTIDE SEQUENCE [LARGE SCALE GENOMIC DNA]</scope>
    <source>
        <strain evidence="4 5">28</strain>
    </source>
</reference>
<dbReference type="AlphaFoldDB" id="A0A845QQD8"/>
<evidence type="ECO:0000313" key="5">
    <source>
        <dbReference type="Proteomes" id="UP000446866"/>
    </source>
</evidence>
<dbReference type="Pfam" id="PF13240">
    <property type="entry name" value="Zn_Ribbon_1"/>
    <property type="match status" value="1"/>
</dbReference>
<protein>
    <submittedName>
        <fullName evidence="4">Zinc ribbon domain-containing protein</fullName>
    </submittedName>
</protein>
<keyword evidence="2" id="KW-1133">Transmembrane helix</keyword>
<dbReference type="Proteomes" id="UP000446866">
    <property type="component" value="Unassembled WGS sequence"/>
</dbReference>
<organism evidence="4 5">
    <name type="scientific">Anaerotruncus colihominis</name>
    <dbReference type="NCBI Taxonomy" id="169435"/>
    <lineage>
        <taxon>Bacteria</taxon>
        <taxon>Bacillati</taxon>
        <taxon>Bacillota</taxon>
        <taxon>Clostridia</taxon>
        <taxon>Eubacteriales</taxon>
        <taxon>Oscillospiraceae</taxon>
        <taxon>Anaerotruncus</taxon>
    </lineage>
</organism>
<gene>
    <name evidence="4" type="ORF">D0435_11355</name>
</gene>